<dbReference type="VEuPathDB" id="FungiDB:TRIVIDRAFT_112473"/>
<dbReference type="SMART" id="SM00248">
    <property type="entry name" value="ANK"/>
    <property type="match status" value="11"/>
</dbReference>
<dbReference type="InterPro" id="IPR035994">
    <property type="entry name" value="Nucleoside_phosphorylase_sf"/>
</dbReference>
<evidence type="ECO:0000313" key="7">
    <source>
        <dbReference type="EMBL" id="EHK24363.1"/>
    </source>
</evidence>
<evidence type="ECO:0000313" key="8">
    <source>
        <dbReference type="Proteomes" id="UP000007115"/>
    </source>
</evidence>
<feature type="non-terminal residue" evidence="7">
    <location>
        <position position="1205"/>
    </location>
</feature>
<feature type="repeat" description="ANK" evidence="3">
    <location>
        <begin position="972"/>
        <end position="1004"/>
    </location>
</feature>
<dbReference type="InterPro" id="IPR027417">
    <property type="entry name" value="P-loop_NTPase"/>
</dbReference>
<dbReference type="InterPro" id="IPR000845">
    <property type="entry name" value="Nucleoside_phosphorylase_d"/>
</dbReference>
<keyword evidence="8" id="KW-1185">Reference proteome</keyword>
<keyword evidence="2 3" id="KW-0040">ANK repeat</keyword>
<organism evidence="7 8">
    <name type="scientific">Hypocrea virens (strain Gv29-8 / FGSC 10586)</name>
    <name type="common">Gliocladium virens</name>
    <name type="synonym">Trichoderma virens</name>
    <dbReference type="NCBI Taxonomy" id="413071"/>
    <lineage>
        <taxon>Eukaryota</taxon>
        <taxon>Fungi</taxon>
        <taxon>Dikarya</taxon>
        <taxon>Ascomycota</taxon>
        <taxon>Pezizomycotina</taxon>
        <taxon>Sordariomycetes</taxon>
        <taxon>Hypocreomycetidae</taxon>
        <taxon>Hypocreales</taxon>
        <taxon>Hypocreaceae</taxon>
        <taxon>Trichoderma</taxon>
    </lineage>
</organism>
<evidence type="ECO:0000259" key="4">
    <source>
        <dbReference type="Pfam" id="PF01048"/>
    </source>
</evidence>
<feature type="repeat" description="ANK" evidence="3">
    <location>
        <begin position="1176"/>
        <end position="1205"/>
    </location>
</feature>
<dbReference type="GO" id="GO:0009116">
    <property type="term" value="P:nucleoside metabolic process"/>
    <property type="evidence" value="ECO:0007669"/>
    <property type="project" value="InterPro"/>
</dbReference>
<dbReference type="Pfam" id="PF00023">
    <property type="entry name" value="Ank"/>
    <property type="match status" value="1"/>
</dbReference>
<feature type="repeat" description="ANK" evidence="3">
    <location>
        <begin position="1143"/>
        <end position="1175"/>
    </location>
</feature>
<dbReference type="Pfam" id="PF24883">
    <property type="entry name" value="NPHP3_N"/>
    <property type="match status" value="1"/>
</dbReference>
<feature type="domain" description="GPI inositol-deacylase winged helix" evidence="5">
    <location>
        <begin position="663"/>
        <end position="741"/>
    </location>
</feature>
<evidence type="ECO:0000259" key="5">
    <source>
        <dbReference type="Pfam" id="PF22939"/>
    </source>
</evidence>
<dbReference type="Pfam" id="PF22939">
    <property type="entry name" value="WHD_GPIID"/>
    <property type="match status" value="1"/>
</dbReference>
<dbReference type="Pfam" id="PF01048">
    <property type="entry name" value="PNP_UDP_1"/>
    <property type="match status" value="1"/>
</dbReference>
<feature type="non-terminal residue" evidence="7">
    <location>
        <position position="1"/>
    </location>
</feature>
<evidence type="ECO:0000256" key="3">
    <source>
        <dbReference type="PROSITE-ProRule" id="PRU00023"/>
    </source>
</evidence>
<dbReference type="OMA" id="ASKYTWN"/>
<dbReference type="Gene3D" id="3.40.50.300">
    <property type="entry name" value="P-loop containing nucleotide triphosphate hydrolases"/>
    <property type="match status" value="1"/>
</dbReference>
<evidence type="ECO:0000256" key="2">
    <source>
        <dbReference type="ARBA" id="ARBA00023043"/>
    </source>
</evidence>
<reference evidence="7 8" key="1">
    <citation type="journal article" date="2011" name="Genome Biol.">
        <title>Comparative genome sequence analysis underscores mycoparasitism as the ancestral life style of Trichoderma.</title>
        <authorList>
            <person name="Kubicek C.P."/>
            <person name="Herrera-Estrella A."/>
            <person name="Seidl-Seiboth V."/>
            <person name="Martinez D.A."/>
            <person name="Druzhinina I.S."/>
            <person name="Thon M."/>
            <person name="Zeilinger S."/>
            <person name="Casas-Flores S."/>
            <person name="Horwitz B.A."/>
            <person name="Mukherjee P.K."/>
            <person name="Mukherjee M."/>
            <person name="Kredics L."/>
            <person name="Alcaraz L.D."/>
            <person name="Aerts A."/>
            <person name="Antal Z."/>
            <person name="Atanasova L."/>
            <person name="Cervantes-Badillo M.G."/>
            <person name="Challacombe J."/>
            <person name="Chertkov O."/>
            <person name="McCluskey K."/>
            <person name="Coulpier F."/>
            <person name="Deshpande N."/>
            <person name="von Doehren H."/>
            <person name="Ebbole D.J."/>
            <person name="Esquivel-Naranjo E.U."/>
            <person name="Fekete E."/>
            <person name="Flipphi M."/>
            <person name="Glaser F."/>
            <person name="Gomez-Rodriguez E.Y."/>
            <person name="Gruber S."/>
            <person name="Han C."/>
            <person name="Henrissat B."/>
            <person name="Hermosa R."/>
            <person name="Hernandez-Onate M."/>
            <person name="Karaffa L."/>
            <person name="Kosti I."/>
            <person name="Le Crom S."/>
            <person name="Lindquist E."/>
            <person name="Lucas S."/>
            <person name="Luebeck M."/>
            <person name="Luebeck P.S."/>
            <person name="Margeot A."/>
            <person name="Metz B."/>
            <person name="Misra M."/>
            <person name="Nevalainen H."/>
            <person name="Omann M."/>
            <person name="Packer N."/>
            <person name="Perrone G."/>
            <person name="Uresti-Rivera E.E."/>
            <person name="Salamov A."/>
            <person name="Schmoll M."/>
            <person name="Seiboth B."/>
            <person name="Shapiro H."/>
            <person name="Sukno S."/>
            <person name="Tamayo-Ramos J.A."/>
            <person name="Tisch D."/>
            <person name="Wiest A."/>
            <person name="Wilkinson H.H."/>
            <person name="Zhang M."/>
            <person name="Coutinho P.M."/>
            <person name="Kenerley C.M."/>
            <person name="Monte E."/>
            <person name="Baker S.E."/>
            <person name="Grigoriev I.V."/>
        </authorList>
    </citation>
    <scope>NUCLEOTIDE SEQUENCE [LARGE SCALE GENOMIC DNA]</scope>
    <source>
        <strain evidence="8">Gv29-8 / FGSC 10586</strain>
    </source>
</reference>
<dbReference type="Gene3D" id="3.40.50.1580">
    <property type="entry name" value="Nucleoside phosphorylase domain"/>
    <property type="match status" value="1"/>
</dbReference>
<feature type="repeat" description="ANK" evidence="3">
    <location>
        <begin position="944"/>
        <end position="968"/>
    </location>
</feature>
<dbReference type="SUPFAM" id="SSF52540">
    <property type="entry name" value="P-loop containing nucleoside triphosphate hydrolases"/>
    <property type="match status" value="1"/>
</dbReference>
<dbReference type="PROSITE" id="PS50088">
    <property type="entry name" value="ANK_REPEAT"/>
    <property type="match status" value="9"/>
</dbReference>
<dbReference type="PANTHER" id="PTHR24198:SF165">
    <property type="entry name" value="ANKYRIN REPEAT-CONTAINING PROTEIN-RELATED"/>
    <property type="match status" value="1"/>
</dbReference>
<dbReference type="PANTHER" id="PTHR24198">
    <property type="entry name" value="ANKYRIN REPEAT AND PROTEIN KINASE DOMAIN-CONTAINING PROTEIN"/>
    <property type="match status" value="1"/>
</dbReference>
<feature type="repeat" description="ANK" evidence="3">
    <location>
        <begin position="1006"/>
        <end position="1038"/>
    </location>
</feature>
<feature type="repeat" description="ANK" evidence="3">
    <location>
        <begin position="1041"/>
        <end position="1073"/>
    </location>
</feature>
<dbReference type="InterPro" id="IPR054471">
    <property type="entry name" value="GPIID_WHD"/>
</dbReference>
<dbReference type="RefSeq" id="XP_013958574.1">
    <property type="nucleotide sequence ID" value="XM_014103099.1"/>
</dbReference>
<dbReference type="PRINTS" id="PR01415">
    <property type="entry name" value="ANKYRIN"/>
</dbReference>
<sequence>ICALSEERTAATAMLDEKHDPVPVSNPNDNNSYTLGTIGKHNVVLACLPEGEIGTNSAASVAMQLVSTFPSIKFGLMVGIGGGIPPHVRLGDIVVSKPVGQYPGVVQWDLGKATENGFVRTGSLDRPPKVLLSALTTMKTNHEMEGHKISQFLEELAKKWLRLASKYTWNYRLKDTLFEPENTEPIDDGLQAISTSYLTDGEEPGRAKRTIDVNTVVIDDQRLPGDPKIHYGLIASGNQVIKDSFTRDEINRRLGGQVLCLEMEAAGLMNNFPCLVIRGISDYADSKKNDQWRGYAAAIAAAFAKEFLQIIPPAVIEKEPSVGDVLNKVHEEIVATRTGVAQLKSKLDRDEDKEILDWLTSMDYGPLQSNHLKTHQSGTGQWFLDLKEFQHWITGNNHILFCHGIPGSGKTILTSLTINHLFSKFRGGHEVGMAYIYFDYKRVEEQKLEKLLASLLKQLAGSLPYLPESTKELYRQHSITRTRPSLAELITEFEYIISQYSKLFIVLDALDECQSSDLVQFLSKLSNLQKDHVVNILATSRPIPIIVDWFSNVNSTKLEIRSETSDITKYIEGHIGLLPNVAQRNLPLAEEIKVVISEAADGMFLLAKIYLTLLQDKMTVNEIREQLGGFKSQTQGKQDNQKREILREAYEQAIERINSQKEGLRFLAMRVLTWVTFVKREITILELQHALATEVGTPTLNHDCLPDLKDISYVCLGLVTVDEYSHIIRLAHYTAQQYLERTQNRWSSTANATIARCCLTYLSFNAFGSGACLSDEEFEDRVKSFPLYDYAANCWMHHISHDEEPIKEVMCFLQSQTKVEASLQAMNAVKQHSFHKNYSQEFPWNMPILHLTIYFRLVQVMKSLLERGYDPDSEDSSGWSPLIRASYYGQEATARLLIDAGAALEAKDARTGSTPLIWAIKGGHIAVVELLLDRGSNVNSQDRSGLTPLALAAFYDQETIVKLLLRSGDPQIGMTALHWAAKKGHLSIVERLANAGADLDAKESQYGHTPLVLAIQEQQNDVVELLLRRGADVNTRDGGDGTKTPIMDAALYGKIDIVKLLVEKGADINARDSNGRTVLHYAALGGQATIIQILIDNGADINARNTVGDSALSIAVQGGREVVVRLMADMDERGADINAISDYGQSPLLQAMASGNGDIIKLLLERGADVNVQNDLGNTPLVLASSRRHFDTARLLIERGADVNA</sequence>
<dbReference type="eggNOG" id="KOG0504">
    <property type="taxonomic scope" value="Eukaryota"/>
</dbReference>
<feature type="domain" description="Nephrocystin 3-like N-terminal" evidence="6">
    <location>
        <begin position="378"/>
        <end position="541"/>
    </location>
</feature>
<dbReference type="GeneID" id="25786891"/>
<dbReference type="OrthoDB" id="1577640at2759"/>
<dbReference type="Proteomes" id="UP000007115">
    <property type="component" value="Unassembled WGS sequence"/>
</dbReference>
<dbReference type="STRING" id="413071.G9MLZ0"/>
<dbReference type="InterPro" id="IPR002110">
    <property type="entry name" value="Ankyrin_rpt"/>
</dbReference>
<dbReference type="EMBL" id="ABDF02000004">
    <property type="protein sequence ID" value="EHK24363.1"/>
    <property type="molecule type" value="Genomic_DNA"/>
</dbReference>
<dbReference type="InterPro" id="IPR036770">
    <property type="entry name" value="Ankyrin_rpt-contain_sf"/>
</dbReference>
<dbReference type="PROSITE" id="PS50297">
    <property type="entry name" value="ANK_REP_REGION"/>
    <property type="match status" value="9"/>
</dbReference>
<dbReference type="Gene3D" id="1.25.40.20">
    <property type="entry name" value="Ankyrin repeat-containing domain"/>
    <property type="match status" value="3"/>
</dbReference>
<feature type="domain" description="Nucleoside phosphorylase" evidence="4">
    <location>
        <begin position="13"/>
        <end position="99"/>
    </location>
</feature>
<evidence type="ECO:0000259" key="6">
    <source>
        <dbReference type="Pfam" id="PF24883"/>
    </source>
</evidence>
<dbReference type="AlphaFoldDB" id="G9MLZ0"/>
<dbReference type="HOGENOM" id="CLU_000288_34_2_1"/>
<dbReference type="InParanoid" id="G9MLZ0"/>
<gene>
    <name evidence="7" type="ORF">TRIVIDRAFT_112473</name>
</gene>
<name>G9MLZ0_HYPVG</name>
<accession>G9MLZ0</accession>
<dbReference type="GO" id="GO:0003824">
    <property type="term" value="F:catalytic activity"/>
    <property type="evidence" value="ECO:0007669"/>
    <property type="project" value="InterPro"/>
</dbReference>
<evidence type="ECO:0000256" key="1">
    <source>
        <dbReference type="ARBA" id="ARBA00022737"/>
    </source>
</evidence>
<protein>
    <submittedName>
        <fullName evidence="7">Uncharacterized protein</fullName>
    </submittedName>
</protein>
<dbReference type="SUPFAM" id="SSF53167">
    <property type="entry name" value="Purine and uridine phosphorylases"/>
    <property type="match status" value="1"/>
</dbReference>
<feature type="repeat" description="ANK" evidence="3">
    <location>
        <begin position="1074"/>
        <end position="1106"/>
    </location>
</feature>
<keyword evidence="1" id="KW-0677">Repeat</keyword>
<feature type="repeat" description="ANK" evidence="3">
    <location>
        <begin position="911"/>
        <end position="943"/>
    </location>
</feature>
<proteinExistence type="predicted"/>
<dbReference type="SUPFAM" id="SSF48403">
    <property type="entry name" value="Ankyrin repeat"/>
    <property type="match status" value="1"/>
</dbReference>
<dbReference type="Pfam" id="PF12796">
    <property type="entry name" value="Ank_2"/>
    <property type="match status" value="4"/>
</dbReference>
<dbReference type="InterPro" id="IPR056884">
    <property type="entry name" value="NPHP3-like_N"/>
</dbReference>
<feature type="repeat" description="ANK" evidence="3">
    <location>
        <begin position="877"/>
        <end position="909"/>
    </location>
</feature>
<comment type="caution">
    <text evidence="7">The sequence shown here is derived from an EMBL/GenBank/DDBJ whole genome shotgun (WGS) entry which is preliminary data.</text>
</comment>